<evidence type="ECO:0000313" key="3">
    <source>
        <dbReference type="Proteomes" id="UP000664521"/>
    </source>
</evidence>
<evidence type="ECO:0000313" key="2">
    <source>
        <dbReference type="EMBL" id="CAF9920828.1"/>
    </source>
</evidence>
<dbReference type="Proteomes" id="UP000664521">
    <property type="component" value="Unassembled WGS sequence"/>
</dbReference>
<keyword evidence="1" id="KW-0732">Signal</keyword>
<reference evidence="2" key="1">
    <citation type="submission" date="2021-03" db="EMBL/GenBank/DDBJ databases">
        <authorList>
            <person name="Tagirdzhanova G."/>
        </authorList>
    </citation>
    <scope>NUCLEOTIDE SEQUENCE</scope>
</reference>
<evidence type="ECO:0000256" key="1">
    <source>
        <dbReference type="SAM" id="SignalP"/>
    </source>
</evidence>
<keyword evidence="3" id="KW-1185">Reference proteome</keyword>
<name>A0A8H3IJ89_9LECA</name>
<dbReference type="AlphaFoldDB" id="A0A8H3IJ89"/>
<proteinExistence type="predicted"/>
<feature type="signal peptide" evidence="1">
    <location>
        <begin position="1"/>
        <end position="15"/>
    </location>
</feature>
<gene>
    <name evidence="2" type="ORF">HETSPECPRED_004373</name>
</gene>
<sequence length="232" mass="23123">MFYLTLLILIDLVFGEGGPLLTNPVPGPDSVVPQATDPPPTVTVTIIPTQLVLPSATLTRNAPATTIDGTPISFGSSALILGTSTLPYATSGAAPIFTVAGQTVAAGPAGVGIAGSITVSNNGPAATVADISFSLGSQGLVVGGTSTFSIPTVRPLQSVFNVGEAQVTEQYGEIVFPATKSSAVVNASVASTGGVAVTTGQDVAPFQGAALTVSWNTWLLLPFLSAVLLAAM</sequence>
<protein>
    <submittedName>
        <fullName evidence="2">Uncharacterized protein</fullName>
    </submittedName>
</protein>
<feature type="chain" id="PRO_5034776690" evidence="1">
    <location>
        <begin position="16"/>
        <end position="232"/>
    </location>
</feature>
<comment type="caution">
    <text evidence="2">The sequence shown here is derived from an EMBL/GenBank/DDBJ whole genome shotgun (WGS) entry which is preliminary data.</text>
</comment>
<dbReference type="EMBL" id="CAJPDS010000026">
    <property type="protein sequence ID" value="CAF9920828.1"/>
    <property type="molecule type" value="Genomic_DNA"/>
</dbReference>
<organism evidence="2 3">
    <name type="scientific">Heterodermia speciosa</name>
    <dbReference type="NCBI Taxonomy" id="116794"/>
    <lineage>
        <taxon>Eukaryota</taxon>
        <taxon>Fungi</taxon>
        <taxon>Dikarya</taxon>
        <taxon>Ascomycota</taxon>
        <taxon>Pezizomycotina</taxon>
        <taxon>Lecanoromycetes</taxon>
        <taxon>OSLEUM clade</taxon>
        <taxon>Lecanoromycetidae</taxon>
        <taxon>Caliciales</taxon>
        <taxon>Physciaceae</taxon>
        <taxon>Heterodermia</taxon>
    </lineage>
</organism>
<accession>A0A8H3IJ89</accession>